<evidence type="ECO:0000256" key="2">
    <source>
        <dbReference type="ARBA" id="ARBA00004496"/>
    </source>
</evidence>
<dbReference type="InterPro" id="IPR019956">
    <property type="entry name" value="Ubiquitin_dom"/>
</dbReference>
<feature type="domain" description="Ubiquitin-like" evidence="8">
    <location>
        <begin position="479"/>
        <end position="554"/>
    </location>
</feature>
<feature type="domain" description="Ubiquitin-like" evidence="8">
    <location>
        <begin position="555"/>
        <end position="630"/>
    </location>
</feature>
<dbReference type="InterPro" id="IPR019954">
    <property type="entry name" value="Ubiquitin_CS"/>
</dbReference>
<dbReference type="InterPro" id="IPR050158">
    <property type="entry name" value="Ubiquitin_ubiquitin-like"/>
</dbReference>
<evidence type="ECO:0000256" key="5">
    <source>
        <dbReference type="ARBA" id="ARBA00022499"/>
    </source>
</evidence>
<proteinExistence type="inferred from homology"/>
<protein>
    <recommendedName>
        <fullName evidence="8">Ubiquitin-like domain-containing protein</fullName>
    </recommendedName>
</protein>
<dbReference type="OrthoDB" id="8062037at2759"/>
<keyword evidence="10" id="KW-1185">Reference proteome</keyword>
<dbReference type="PROSITE" id="PS00299">
    <property type="entry name" value="UBIQUITIN_1"/>
    <property type="match status" value="4"/>
</dbReference>
<feature type="domain" description="Ubiquitin-like" evidence="8">
    <location>
        <begin position="631"/>
        <end position="706"/>
    </location>
</feature>
<dbReference type="PRINTS" id="PR00348">
    <property type="entry name" value="UBIQUITIN"/>
</dbReference>
<dbReference type="GO" id="GO:0003729">
    <property type="term" value="F:mRNA binding"/>
    <property type="evidence" value="ECO:0007669"/>
    <property type="project" value="UniProtKB-ARBA"/>
</dbReference>
<accession>A0A5J4ZFC0</accession>
<keyword evidence="7" id="KW-0539">Nucleus</keyword>
<evidence type="ECO:0000256" key="7">
    <source>
        <dbReference type="ARBA" id="ARBA00023242"/>
    </source>
</evidence>
<dbReference type="InterPro" id="IPR001841">
    <property type="entry name" value="Znf_RING"/>
</dbReference>
<evidence type="ECO:0000256" key="4">
    <source>
        <dbReference type="ARBA" id="ARBA00022490"/>
    </source>
</evidence>
<dbReference type="PANTHER" id="PTHR10666">
    <property type="entry name" value="UBIQUITIN"/>
    <property type="match status" value="1"/>
</dbReference>
<evidence type="ECO:0000313" key="9">
    <source>
        <dbReference type="EMBL" id="KAA8516534.1"/>
    </source>
</evidence>
<evidence type="ECO:0000259" key="8">
    <source>
        <dbReference type="PROSITE" id="PS50053"/>
    </source>
</evidence>
<dbReference type="Gene3D" id="3.30.40.10">
    <property type="entry name" value="Zinc/RING finger domain, C3HC4 (zinc finger)"/>
    <property type="match status" value="1"/>
</dbReference>
<comment type="subcellular location">
    <subcellularLocation>
        <location evidence="2">Cytoplasm</location>
    </subcellularLocation>
    <subcellularLocation>
        <location evidence="1">Nucleus</location>
    </subcellularLocation>
</comment>
<dbReference type="SUPFAM" id="SSF57850">
    <property type="entry name" value="RING/U-box"/>
    <property type="match status" value="1"/>
</dbReference>
<name>A0A5J4ZFC0_9ASTE</name>
<dbReference type="InterPro" id="IPR029071">
    <property type="entry name" value="Ubiquitin-like_domsf"/>
</dbReference>
<dbReference type="InterPro" id="IPR013083">
    <property type="entry name" value="Znf_RING/FYVE/PHD"/>
</dbReference>
<dbReference type="Pfam" id="PF00240">
    <property type="entry name" value="ubiquitin"/>
    <property type="match status" value="4"/>
</dbReference>
<dbReference type="GO" id="GO:0005737">
    <property type="term" value="C:cytoplasm"/>
    <property type="evidence" value="ECO:0007669"/>
    <property type="project" value="UniProtKB-SubCell"/>
</dbReference>
<sequence length="708" mass="78974">MGHRHLFDTSQMYETDNDQSWNHSHADQPSVHLGAGAAENSSLVYPVENMLIDGTDYASHWNPIPRFPGVEVGFVDPTMGNGRGPYKRKSPGVPAVCEIGSTSRYYNAGSSPELSMSSDIWQENPNPDFHHTLWDCLTIGPSYRGNNLSTESEGTLRNVRSRSAIDLETNLARTHLSSNPPHLSYLESHTTNHSRSVDLLGQSSDASTQEWNHIHTCPAAHRRILVSDSNVLSHETDHFIIGCSNTSSSVEIGGYHNDFISNRNPVSQNMLGVRDRLASEGLVIVGHLALYGSRNLYNQHRDMRLDVDNLSYEELLALGERIGNVNTGLSEDLMSKCLTESICCSSDQFQEEGKCVICLEEYKNMDDVGTMKACGHDFHVGCIRKCQSRKPFLFLVSFSNQKMQIFVKTLTGKTITLEVESSDTIDNVKAKIQDKEGIPPDQQRLIFAGKQLEDGRTLADYNIQKESTLHLVLRLRGGMQIFVKTLTGKTITLEVESSDTIDNVKAKIQDKEGIPPDQQRLIFAGKQLEDGRTLADYNIQKESTLHLVLRLRGGMQIFVKTLTGKTITLEVESSDTIDNVKAKIQDKEGIPPDQQRLIFAGKQLEDGRTLADYNIQKESTLHLVLRLRGGMQIFVKTLTGKTITLEVESSDTIDNVKAKIQDKEGIPPDQQRLIFAGKQLEDGRTLADYNIQKESTLHLVLRLRGGDI</sequence>
<evidence type="ECO:0000256" key="1">
    <source>
        <dbReference type="ARBA" id="ARBA00004123"/>
    </source>
</evidence>
<dbReference type="AlphaFoldDB" id="A0A5J4ZFC0"/>
<gene>
    <name evidence="9" type="ORF">F0562_016960</name>
</gene>
<dbReference type="Proteomes" id="UP000325577">
    <property type="component" value="Linkage Group LG8"/>
</dbReference>
<keyword evidence="6" id="KW-0832">Ubl conjugation</keyword>
<dbReference type="EMBL" id="CM018051">
    <property type="protein sequence ID" value="KAA8516534.1"/>
    <property type="molecule type" value="Genomic_DNA"/>
</dbReference>
<dbReference type="SMART" id="SM00213">
    <property type="entry name" value="UBQ"/>
    <property type="match status" value="4"/>
</dbReference>
<dbReference type="Gene3D" id="3.10.20.90">
    <property type="entry name" value="Phosphatidylinositol 3-kinase Catalytic Subunit, Chain A, domain 1"/>
    <property type="match status" value="4"/>
</dbReference>
<feature type="domain" description="Ubiquitin-like" evidence="8">
    <location>
        <begin position="403"/>
        <end position="478"/>
    </location>
</feature>
<dbReference type="FunFam" id="3.10.20.90:FF:000016">
    <property type="entry name" value="Polyubiquitin 3"/>
    <property type="match status" value="4"/>
</dbReference>
<dbReference type="InterPro" id="IPR000626">
    <property type="entry name" value="Ubiquitin-like_dom"/>
</dbReference>
<dbReference type="GO" id="GO:0005634">
    <property type="term" value="C:nucleus"/>
    <property type="evidence" value="ECO:0007669"/>
    <property type="project" value="UniProtKB-SubCell"/>
</dbReference>
<evidence type="ECO:0000256" key="3">
    <source>
        <dbReference type="ARBA" id="ARBA00008430"/>
    </source>
</evidence>
<evidence type="ECO:0000313" key="10">
    <source>
        <dbReference type="Proteomes" id="UP000325577"/>
    </source>
</evidence>
<dbReference type="Pfam" id="PF17123">
    <property type="entry name" value="zf-RING_11"/>
    <property type="match status" value="1"/>
</dbReference>
<evidence type="ECO:0000256" key="6">
    <source>
        <dbReference type="ARBA" id="ARBA00022843"/>
    </source>
</evidence>
<dbReference type="SUPFAM" id="SSF54236">
    <property type="entry name" value="Ubiquitin-like"/>
    <property type="match status" value="4"/>
</dbReference>
<keyword evidence="4" id="KW-0963">Cytoplasm</keyword>
<reference evidence="9 10" key="1">
    <citation type="submission" date="2019-09" db="EMBL/GenBank/DDBJ databases">
        <title>A chromosome-level genome assembly of the Chinese tupelo Nyssa sinensis.</title>
        <authorList>
            <person name="Yang X."/>
            <person name="Kang M."/>
            <person name="Yang Y."/>
            <person name="Xiong H."/>
            <person name="Wang M."/>
            <person name="Zhang Z."/>
            <person name="Wang Z."/>
            <person name="Wu H."/>
            <person name="Ma T."/>
            <person name="Liu J."/>
            <person name="Xi Z."/>
        </authorList>
    </citation>
    <scope>NUCLEOTIDE SEQUENCE [LARGE SCALE GENOMIC DNA]</scope>
    <source>
        <strain evidence="9">J267</strain>
        <tissue evidence="9">Leaf</tissue>
    </source>
</reference>
<dbReference type="CDD" id="cd01803">
    <property type="entry name" value="Ubl_ubiquitin"/>
    <property type="match status" value="4"/>
</dbReference>
<dbReference type="PROSITE" id="PS50053">
    <property type="entry name" value="UBIQUITIN_2"/>
    <property type="match status" value="4"/>
</dbReference>
<keyword evidence="5" id="KW-1017">Isopeptide bond</keyword>
<comment type="similarity">
    <text evidence="3">Belongs to the ubiquitin family.</text>
</comment>
<organism evidence="9 10">
    <name type="scientific">Nyssa sinensis</name>
    <dbReference type="NCBI Taxonomy" id="561372"/>
    <lineage>
        <taxon>Eukaryota</taxon>
        <taxon>Viridiplantae</taxon>
        <taxon>Streptophyta</taxon>
        <taxon>Embryophyta</taxon>
        <taxon>Tracheophyta</taxon>
        <taxon>Spermatophyta</taxon>
        <taxon>Magnoliopsida</taxon>
        <taxon>eudicotyledons</taxon>
        <taxon>Gunneridae</taxon>
        <taxon>Pentapetalae</taxon>
        <taxon>asterids</taxon>
        <taxon>Cornales</taxon>
        <taxon>Nyssaceae</taxon>
        <taxon>Nyssa</taxon>
    </lineage>
</organism>